<evidence type="ECO:0000256" key="8">
    <source>
        <dbReference type="ARBA" id="ARBA00022968"/>
    </source>
</evidence>
<evidence type="ECO:0000256" key="2">
    <source>
        <dbReference type="ARBA" id="ARBA00004922"/>
    </source>
</evidence>
<dbReference type="Gramene" id="GBG85998">
    <property type="protein sequence ID" value="GBG85998"/>
    <property type="gene ID" value="CBR_g40811"/>
</dbReference>
<evidence type="ECO:0000256" key="5">
    <source>
        <dbReference type="ARBA" id="ARBA00022679"/>
    </source>
</evidence>
<evidence type="ECO:0000256" key="14">
    <source>
        <dbReference type="ARBA" id="ARBA00041712"/>
    </source>
</evidence>
<comment type="cofactor">
    <cofactor evidence="16">
        <name>Mn(2+)</name>
        <dbReference type="ChEBI" id="CHEBI:29035"/>
    </cofactor>
    <text evidence="16">The cofactor is mostly bound to the substrate.</text>
</comment>
<dbReference type="GO" id="GO:0006972">
    <property type="term" value="P:hyperosmotic response"/>
    <property type="evidence" value="ECO:0007669"/>
    <property type="project" value="EnsemblPlants"/>
</dbReference>
<dbReference type="OrthoDB" id="440755at2759"/>
<organism evidence="17 18">
    <name type="scientific">Chara braunii</name>
    <name type="common">Braun's stonewort</name>
    <dbReference type="NCBI Taxonomy" id="69332"/>
    <lineage>
        <taxon>Eukaryota</taxon>
        <taxon>Viridiplantae</taxon>
        <taxon>Streptophyta</taxon>
        <taxon>Charophyceae</taxon>
        <taxon>Charales</taxon>
        <taxon>Characeae</taxon>
        <taxon>Chara</taxon>
    </lineage>
</organism>
<evidence type="ECO:0000256" key="13">
    <source>
        <dbReference type="ARBA" id="ARBA00038949"/>
    </source>
</evidence>
<dbReference type="InterPro" id="IPR052261">
    <property type="entry name" value="Glycosyltransferase_13"/>
</dbReference>
<evidence type="ECO:0000256" key="9">
    <source>
        <dbReference type="ARBA" id="ARBA00022989"/>
    </source>
</evidence>
<evidence type="ECO:0000256" key="16">
    <source>
        <dbReference type="RuleBase" id="RU368119"/>
    </source>
</evidence>
<evidence type="ECO:0000313" key="17">
    <source>
        <dbReference type="EMBL" id="GBG85998.1"/>
    </source>
</evidence>
<dbReference type="GO" id="GO:0006491">
    <property type="term" value="P:N-glycan processing"/>
    <property type="evidence" value="ECO:0007669"/>
    <property type="project" value="EnsemblPlants"/>
</dbReference>
<evidence type="ECO:0000256" key="3">
    <source>
        <dbReference type="ARBA" id="ARBA00006492"/>
    </source>
</evidence>
<dbReference type="Proteomes" id="UP000265515">
    <property type="component" value="Unassembled WGS sequence"/>
</dbReference>
<comment type="catalytic activity">
    <reaction evidence="15 16">
        <text>N(4)-(alpha-D-Man-(1-&gt;3)-[alpha-D-Man-(1-&gt;3)-[alpha-D-Man-(1-&gt;6)]-alpha-D-Man-(1-&gt;6)]-beta-D-Man-(1-&gt;4)-beta-D-GlcNAc-(1-&gt;4)-beta-D-GlcNAc)-L-asparaginyl-[protein] (N-glucan mannose isomer 5A1,2) + UDP-N-acetyl-alpha-D-glucosamine = N(4)-{beta-D-GlcNAc-(1-&gt;2)-alpha-D-Man-(1-&gt;3)-[alpha-D-Man-(1-&gt;3)-[alpha-D-Man-(1-&gt;6)]-alpha-D-Man-(1-&gt;6)]-beta-D-Man-(1-&gt;4)-beta-D-GlcNAc-(1-&gt;4)-beta-D-GlcNAc}-L-asparaginyl-[protein] + UDP + H(+)</text>
        <dbReference type="Rhea" id="RHEA:11456"/>
        <dbReference type="Rhea" id="RHEA-COMP:14367"/>
        <dbReference type="Rhea" id="RHEA-COMP:14368"/>
        <dbReference type="ChEBI" id="CHEBI:15378"/>
        <dbReference type="ChEBI" id="CHEBI:57705"/>
        <dbReference type="ChEBI" id="CHEBI:58223"/>
        <dbReference type="ChEBI" id="CHEBI:59087"/>
        <dbReference type="ChEBI" id="CHEBI:60625"/>
        <dbReference type="EC" id="2.4.1.101"/>
    </reaction>
</comment>
<evidence type="ECO:0000256" key="1">
    <source>
        <dbReference type="ARBA" id="ARBA00004323"/>
    </source>
</evidence>
<gene>
    <name evidence="17" type="ORF">CBR_g40811</name>
</gene>
<dbReference type="EMBL" id="BFEA01000543">
    <property type="protein sequence ID" value="GBG85998.1"/>
    <property type="molecule type" value="Genomic_DNA"/>
</dbReference>
<accession>A0A388LUK1</accession>
<protein>
    <recommendedName>
        <fullName evidence="13 16">Alpha-1,3-mannosyl-glycoprotein 2-beta-N-acetylglucosaminyltransferase</fullName>
        <shortName evidence="16">GNT-I</shortName>
        <shortName evidence="16">GlcNAc-T I</shortName>
        <ecNumber evidence="13 16">2.4.1.101</ecNumber>
    </recommendedName>
    <alternativeName>
        <fullName evidence="14 16">N-glycosyl-oligosaccharide-glycoprotein N-acetylglucosaminyltransferase I</fullName>
    </alternativeName>
</protein>
<dbReference type="PANTHER" id="PTHR10468:SF0">
    <property type="entry name" value="ALPHA-1,3-MANNOSYL-GLYCOPROTEIN 2-BETA-N-ACETYLGLUCOSAMINYLTRANSFERASE"/>
    <property type="match status" value="1"/>
</dbReference>
<evidence type="ECO:0000256" key="4">
    <source>
        <dbReference type="ARBA" id="ARBA00022676"/>
    </source>
</evidence>
<dbReference type="AlphaFoldDB" id="A0A388LUK1"/>
<evidence type="ECO:0000256" key="10">
    <source>
        <dbReference type="ARBA" id="ARBA00023034"/>
    </source>
</evidence>
<comment type="caution">
    <text evidence="17">The sequence shown here is derived from an EMBL/GenBank/DDBJ whole genome shotgun (WGS) entry which is preliminary data.</text>
</comment>
<comment type="similarity">
    <text evidence="3 16">Belongs to the glycosyltransferase 13 family.</text>
</comment>
<dbReference type="GO" id="GO:0030145">
    <property type="term" value="F:manganese ion binding"/>
    <property type="evidence" value="ECO:0007669"/>
    <property type="project" value="UniProtKB-UniRule"/>
</dbReference>
<keyword evidence="10 16" id="KW-0333">Golgi apparatus</keyword>
<dbReference type="Gene3D" id="3.90.550.10">
    <property type="entry name" value="Spore Coat Polysaccharide Biosynthesis Protein SpsA, Chain A"/>
    <property type="match status" value="1"/>
</dbReference>
<keyword evidence="7 16" id="KW-0479">Metal-binding</keyword>
<dbReference type="Gene3D" id="3.10.180.20">
    <property type="entry name" value="N-Acetylglucosaminyltransferase I, Domain 2"/>
    <property type="match status" value="1"/>
</dbReference>
<evidence type="ECO:0000256" key="12">
    <source>
        <dbReference type="ARBA" id="ARBA00023211"/>
    </source>
</evidence>
<dbReference type="Pfam" id="PF03071">
    <property type="entry name" value="GNT-I"/>
    <property type="match status" value="1"/>
</dbReference>
<dbReference type="GO" id="GO:0003827">
    <property type="term" value="F:alpha-1,3-mannosylglycoprotein 2-beta-N-acetylglucosaminyltransferase activity"/>
    <property type="evidence" value="ECO:0007669"/>
    <property type="project" value="UniProtKB-UniRule"/>
</dbReference>
<dbReference type="InterPro" id="IPR004139">
    <property type="entry name" value="Glyco_trans_13"/>
</dbReference>
<proteinExistence type="inferred from homology"/>
<dbReference type="GO" id="GO:0016262">
    <property type="term" value="F:protein N-acetylglucosaminyltransferase activity"/>
    <property type="evidence" value="ECO:0007669"/>
    <property type="project" value="EnsemblPlants"/>
</dbReference>
<dbReference type="STRING" id="69332.A0A388LUK1"/>
<dbReference type="PANTHER" id="PTHR10468">
    <property type="entry name" value="PROTEIN O-LINKED-MANNOSE BETA-1,2-N-ACETYLGLUCOSAMINYLTRANSFERASE 1/ALPHA-1,3-MANNOSYL-GLYCOPROTEIN 2-BETA-N-ACETYLGLUCOSAMINYLTRANSFERASE"/>
    <property type="match status" value="1"/>
</dbReference>
<keyword evidence="12 16" id="KW-0464">Manganese</keyword>
<dbReference type="OMA" id="KGYDLSW"/>
<evidence type="ECO:0000256" key="7">
    <source>
        <dbReference type="ARBA" id="ARBA00022723"/>
    </source>
</evidence>
<keyword evidence="11 16" id="KW-0472">Membrane</keyword>
<name>A0A388LUK1_CHABU</name>
<comment type="pathway">
    <text evidence="2 16">Protein modification; protein glycosylation.</text>
</comment>
<keyword evidence="4 16" id="KW-0328">Glycosyltransferase</keyword>
<reference evidence="17 18" key="1">
    <citation type="journal article" date="2018" name="Cell">
        <title>The Chara Genome: Secondary Complexity and Implications for Plant Terrestrialization.</title>
        <authorList>
            <person name="Nishiyama T."/>
            <person name="Sakayama H."/>
            <person name="Vries J.D."/>
            <person name="Buschmann H."/>
            <person name="Saint-Marcoux D."/>
            <person name="Ullrich K.K."/>
            <person name="Haas F.B."/>
            <person name="Vanderstraeten L."/>
            <person name="Becker D."/>
            <person name="Lang D."/>
            <person name="Vosolsobe S."/>
            <person name="Rombauts S."/>
            <person name="Wilhelmsson P.K.I."/>
            <person name="Janitza P."/>
            <person name="Kern R."/>
            <person name="Heyl A."/>
            <person name="Rumpler F."/>
            <person name="Villalobos L.I.A.C."/>
            <person name="Clay J.M."/>
            <person name="Skokan R."/>
            <person name="Toyoda A."/>
            <person name="Suzuki Y."/>
            <person name="Kagoshima H."/>
            <person name="Schijlen E."/>
            <person name="Tajeshwar N."/>
            <person name="Catarino B."/>
            <person name="Hetherington A.J."/>
            <person name="Saltykova A."/>
            <person name="Bonnot C."/>
            <person name="Breuninger H."/>
            <person name="Symeonidi A."/>
            <person name="Radhakrishnan G.V."/>
            <person name="Van Nieuwerburgh F."/>
            <person name="Deforce D."/>
            <person name="Chang C."/>
            <person name="Karol K.G."/>
            <person name="Hedrich R."/>
            <person name="Ulvskov P."/>
            <person name="Glockner G."/>
            <person name="Delwiche C.F."/>
            <person name="Petrasek J."/>
            <person name="Van de Peer Y."/>
            <person name="Friml J."/>
            <person name="Beilby M."/>
            <person name="Dolan L."/>
            <person name="Kohara Y."/>
            <person name="Sugano S."/>
            <person name="Fujiyama A."/>
            <person name="Delaux P.-M."/>
            <person name="Quint M."/>
            <person name="TheiBen G."/>
            <person name="Hagemann M."/>
            <person name="Harholt J."/>
            <person name="Dunand C."/>
            <person name="Zachgo S."/>
            <person name="Langdale J."/>
            <person name="Maumus F."/>
            <person name="Straeten D.V.D."/>
            <person name="Gould S.B."/>
            <person name="Rensing S.A."/>
        </authorList>
    </citation>
    <scope>NUCLEOTIDE SEQUENCE [LARGE SCALE GENOMIC DNA]</scope>
    <source>
        <strain evidence="17 18">S276</strain>
    </source>
</reference>
<keyword evidence="6 16" id="KW-0812">Transmembrane</keyword>
<dbReference type="EC" id="2.4.1.101" evidence="13 16"/>
<evidence type="ECO:0000256" key="11">
    <source>
        <dbReference type="ARBA" id="ARBA00023136"/>
    </source>
</evidence>
<sequence length="498" mass="56432">MSGSSDALFLGGGGGGGSVLRGGRKVGRSSVCSRFILITGAVFFFFLLIWMSDKQLRQIKRLSGEIGSENHVVKQLQEVAENYESEQHKKTLVLKPRVDGNRKENRPAQQANTRRIDAGKLWGRDDRVREVAVQDRGHSSASLPIAAVVIMACNRPDYLERTVKSLLMHHTSPEKFPLYISQDGLHEGVHNMAIRYGPRFSYIQHIEERPPAMKSPTEMIAYYRIAEHYKFALGHLFDVKGYPRVIMLEDDMDISPDFFSYFEATAPLLDQDSSILAISSWNDNGQSHLVGDAEALYRSDFFPGLGWMMNRQLWEELRPKWPAAYWDDWLRSPQNRKGRQSIRPEVCRTYNFGEQGSSHGQYFAKYLQSIKMNDKDIDWSTKDLSYLLKDQYPEHFMNLLNSAKPISAAQLLEGHGDNLETDVRLVYDDQASYAAIVRPYGVFEDWKDGIPRVSYEGVVVFRLGGGKNVFLLSASSVSNIQARIAAARGGVQAQQMMK</sequence>
<comment type="function">
    <text evidence="16">Initiates complex N-linked carbohydrate formation. Essential for the conversion of high-mannose to hybrid and complex N-glycans.</text>
</comment>
<dbReference type="UniPathway" id="UPA00378"/>
<evidence type="ECO:0000256" key="15">
    <source>
        <dbReference type="ARBA" id="ARBA00049421"/>
    </source>
</evidence>
<comment type="subcellular location">
    <subcellularLocation>
        <location evidence="1 16">Golgi apparatus membrane</location>
        <topology evidence="1 16">Single-pass type II membrane protein</topology>
    </subcellularLocation>
</comment>
<keyword evidence="9 16" id="KW-1133">Transmembrane helix</keyword>
<dbReference type="InterPro" id="IPR029044">
    <property type="entry name" value="Nucleotide-diphossugar_trans"/>
</dbReference>
<keyword evidence="18" id="KW-1185">Reference proteome</keyword>
<evidence type="ECO:0000256" key="6">
    <source>
        <dbReference type="ARBA" id="ARBA00022692"/>
    </source>
</evidence>
<evidence type="ECO:0000313" key="18">
    <source>
        <dbReference type="Proteomes" id="UP000265515"/>
    </source>
</evidence>
<keyword evidence="5" id="KW-0808">Transferase</keyword>
<feature type="transmembrane region" description="Helical" evidence="16">
    <location>
        <begin position="31"/>
        <end position="51"/>
    </location>
</feature>
<dbReference type="FunFam" id="3.90.550.10:FF:000090">
    <property type="entry name" value="Alpha-1,3-mannosyl-glycoprotein 2-beta-N-acetylglucosaminyltransferase"/>
    <property type="match status" value="1"/>
</dbReference>
<dbReference type="SUPFAM" id="SSF53448">
    <property type="entry name" value="Nucleotide-diphospho-sugar transferases"/>
    <property type="match status" value="1"/>
</dbReference>
<dbReference type="GO" id="GO:0000139">
    <property type="term" value="C:Golgi membrane"/>
    <property type="evidence" value="ECO:0007669"/>
    <property type="project" value="UniProtKB-SubCell"/>
</dbReference>
<keyword evidence="8 16" id="KW-0735">Signal-anchor</keyword>